<dbReference type="Pfam" id="PF04969">
    <property type="entry name" value="CS"/>
    <property type="match status" value="1"/>
</dbReference>
<dbReference type="AlphaFoldDB" id="A0A9P4LAI7"/>
<evidence type="ECO:0000259" key="4">
    <source>
        <dbReference type="PROSITE" id="PS51203"/>
    </source>
</evidence>
<dbReference type="Gene3D" id="2.60.40.790">
    <property type="match status" value="1"/>
</dbReference>
<proteinExistence type="inferred from homology"/>
<dbReference type="InterPro" id="IPR007699">
    <property type="entry name" value="SGS_dom"/>
</dbReference>
<reference evidence="5" key="1">
    <citation type="submission" date="2020-01" db="EMBL/GenBank/DDBJ databases">
        <authorList>
            <consortium name="DOE Joint Genome Institute"/>
            <person name="Haridas S."/>
            <person name="Albert R."/>
            <person name="Binder M."/>
            <person name="Bloem J."/>
            <person name="Labutti K."/>
            <person name="Salamov A."/>
            <person name="Andreopoulos B."/>
            <person name="Baker S.E."/>
            <person name="Barry K."/>
            <person name="Bills G."/>
            <person name="Bluhm B.H."/>
            <person name="Cannon C."/>
            <person name="Castanera R."/>
            <person name="Culley D.E."/>
            <person name="Daum C."/>
            <person name="Ezra D."/>
            <person name="Gonzalez J.B."/>
            <person name="Henrissat B."/>
            <person name="Kuo A."/>
            <person name="Liang C."/>
            <person name="Lipzen A."/>
            <person name="Lutzoni F."/>
            <person name="Magnuson J."/>
            <person name="Mondo S."/>
            <person name="Nolan M."/>
            <person name="Ohm R."/>
            <person name="Pangilinan J."/>
            <person name="Park H.-J."/>
            <person name="Ramirez L."/>
            <person name="Alfaro M."/>
            <person name="Sun H."/>
            <person name="Tritt A."/>
            <person name="Yoshinaga Y."/>
            <person name="Zwiers L.-H."/>
            <person name="Turgeon B.G."/>
            <person name="Goodwin S.B."/>
            <person name="Spatafora J.W."/>
            <person name="Crous P.W."/>
            <person name="Grigoriev I.V."/>
        </authorList>
    </citation>
    <scope>NUCLEOTIDE SEQUENCE</scope>
    <source>
        <strain evidence="5">CBS 394.84</strain>
    </source>
</reference>
<sequence length="390" mass="43205">MDHARKGEAALSASKYAEAIQHFTDALAVSPNAVKYYINRSTAYQRSSKYTEALADADLAVALAHKRGARELIKDAQSRRALTLFSLERYGDAEYLFGIVKEIDPKDKMLPMWNVKLAAKLKDIPDGDDRRKVTVKNVPDVQVTSASMPSNPAKGENDAPKKTDMPASSPKPVVPTPANKIKVDWYQNNESVTITILAKGVPKESATVEIEKDTFSISFPISGSTSDYSYVLDPLYAPIDPAQSKYQIKSTKVEVTLKKEMSGVKWHNLEGDREVKAEGEGEGENKSTIPFHILTNKSRESAPVYPTSSKSGTKNWDKLADEEADNEEIRGDETSHFFQKLYKDASPDQQRAMMKSYQESGGTVLSTDWKNVGDKTVVPQPPNGMEAKEY</sequence>
<dbReference type="Pfam" id="PF05002">
    <property type="entry name" value="SGS"/>
    <property type="match status" value="1"/>
</dbReference>
<dbReference type="InterPro" id="IPR007052">
    <property type="entry name" value="CS_dom"/>
</dbReference>
<organism evidence="5 6">
    <name type="scientific">Cucurbitaria berberidis CBS 394.84</name>
    <dbReference type="NCBI Taxonomy" id="1168544"/>
    <lineage>
        <taxon>Eukaryota</taxon>
        <taxon>Fungi</taxon>
        <taxon>Dikarya</taxon>
        <taxon>Ascomycota</taxon>
        <taxon>Pezizomycotina</taxon>
        <taxon>Dothideomycetes</taxon>
        <taxon>Pleosporomycetidae</taxon>
        <taxon>Pleosporales</taxon>
        <taxon>Pleosporineae</taxon>
        <taxon>Cucurbitariaceae</taxon>
        <taxon>Cucurbitaria</taxon>
    </lineage>
</organism>
<dbReference type="Proteomes" id="UP000800039">
    <property type="component" value="Unassembled WGS sequence"/>
</dbReference>
<name>A0A9P4LAI7_9PLEO</name>
<dbReference type="RefSeq" id="XP_040790653.1">
    <property type="nucleotide sequence ID" value="XM_040932939.1"/>
</dbReference>
<evidence type="ECO:0000313" key="5">
    <source>
        <dbReference type="EMBL" id="KAF1848090.1"/>
    </source>
</evidence>
<evidence type="ECO:0000259" key="3">
    <source>
        <dbReference type="PROSITE" id="PS51048"/>
    </source>
</evidence>
<dbReference type="PANTHER" id="PTHR45862">
    <property type="entry name" value="PROTEIN SGT1 HOMOLOG"/>
    <property type="match status" value="1"/>
</dbReference>
<dbReference type="CDD" id="cd06466">
    <property type="entry name" value="p23_CS_SGT1_like"/>
    <property type="match status" value="1"/>
</dbReference>
<keyword evidence="6" id="KW-1185">Reference proteome</keyword>
<evidence type="ECO:0000313" key="6">
    <source>
        <dbReference type="Proteomes" id="UP000800039"/>
    </source>
</evidence>
<feature type="region of interest" description="Disordered" evidence="2">
    <location>
        <begin position="364"/>
        <end position="390"/>
    </location>
</feature>
<dbReference type="SUPFAM" id="SSF49764">
    <property type="entry name" value="HSP20-like chaperones"/>
    <property type="match status" value="1"/>
</dbReference>
<evidence type="ECO:0000256" key="1">
    <source>
        <dbReference type="ARBA" id="ARBA00008509"/>
    </source>
</evidence>
<evidence type="ECO:0000256" key="2">
    <source>
        <dbReference type="SAM" id="MobiDB-lite"/>
    </source>
</evidence>
<dbReference type="PROSITE" id="PS51048">
    <property type="entry name" value="SGS"/>
    <property type="match status" value="1"/>
</dbReference>
<dbReference type="InterPro" id="IPR044563">
    <property type="entry name" value="Sgt1-like"/>
</dbReference>
<dbReference type="InterPro" id="IPR011990">
    <property type="entry name" value="TPR-like_helical_dom_sf"/>
</dbReference>
<comment type="similarity">
    <text evidence="1">Belongs to the SGT1 family.</text>
</comment>
<dbReference type="SMART" id="SM00028">
    <property type="entry name" value="TPR"/>
    <property type="match status" value="3"/>
</dbReference>
<dbReference type="EMBL" id="ML976615">
    <property type="protein sequence ID" value="KAF1848090.1"/>
    <property type="molecule type" value="Genomic_DNA"/>
</dbReference>
<dbReference type="PROSITE" id="PS51203">
    <property type="entry name" value="CS"/>
    <property type="match status" value="1"/>
</dbReference>
<dbReference type="GO" id="GO:0051087">
    <property type="term" value="F:protein-folding chaperone binding"/>
    <property type="evidence" value="ECO:0007669"/>
    <property type="project" value="InterPro"/>
</dbReference>
<gene>
    <name evidence="5" type="ORF">K460DRAFT_364088</name>
</gene>
<feature type="domain" description="SGS" evidence="3">
    <location>
        <begin position="304"/>
        <end position="390"/>
    </location>
</feature>
<comment type="caution">
    <text evidence="5">The sequence shown here is derived from an EMBL/GenBank/DDBJ whole genome shotgun (WGS) entry which is preliminary data.</text>
</comment>
<accession>A0A9P4LAI7</accession>
<dbReference type="GeneID" id="63850190"/>
<feature type="domain" description="CS" evidence="4">
    <location>
        <begin position="178"/>
        <end position="270"/>
    </location>
</feature>
<protein>
    <submittedName>
        <fullName evidence="5">SGS-domain-containing protein</fullName>
    </submittedName>
</protein>
<dbReference type="InterPro" id="IPR008978">
    <property type="entry name" value="HSP20-like_chaperone"/>
</dbReference>
<feature type="compositionally biased region" description="Basic and acidic residues" evidence="2">
    <location>
        <begin position="155"/>
        <end position="164"/>
    </location>
</feature>
<dbReference type="Gene3D" id="1.25.40.10">
    <property type="entry name" value="Tetratricopeptide repeat domain"/>
    <property type="match status" value="1"/>
</dbReference>
<dbReference type="SUPFAM" id="SSF48452">
    <property type="entry name" value="TPR-like"/>
    <property type="match status" value="1"/>
</dbReference>
<feature type="region of interest" description="Disordered" evidence="2">
    <location>
        <begin position="138"/>
        <end position="176"/>
    </location>
</feature>
<dbReference type="InterPro" id="IPR019734">
    <property type="entry name" value="TPR_rpt"/>
</dbReference>
<dbReference type="OrthoDB" id="1898560at2759"/>